<evidence type="ECO:0000256" key="1">
    <source>
        <dbReference type="SAM" id="Phobius"/>
    </source>
</evidence>
<dbReference type="CDD" id="cd00371">
    <property type="entry name" value="HMA"/>
    <property type="match status" value="1"/>
</dbReference>
<dbReference type="PANTHER" id="PTHR42208:SF1">
    <property type="entry name" value="HEAVY METAL TRANSPORTER"/>
    <property type="match status" value="1"/>
</dbReference>
<dbReference type="InterPro" id="IPR039447">
    <property type="entry name" value="UreH-like_TM_dom"/>
</dbReference>
<comment type="caution">
    <text evidence="3">The sequence shown here is derived from an EMBL/GenBank/DDBJ whole genome shotgun (WGS) entry which is preliminary data.</text>
</comment>
<dbReference type="Proteomes" id="UP000034236">
    <property type="component" value="Unassembled WGS sequence"/>
</dbReference>
<protein>
    <submittedName>
        <fullName evidence="3">Heavy metal-associated domain protein</fullName>
    </submittedName>
</protein>
<evidence type="ECO:0000259" key="2">
    <source>
        <dbReference type="PROSITE" id="PS50846"/>
    </source>
</evidence>
<dbReference type="InterPro" id="IPR036163">
    <property type="entry name" value="HMA_dom_sf"/>
</dbReference>
<evidence type="ECO:0000313" key="3">
    <source>
        <dbReference type="EMBL" id="KKS04496.1"/>
    </source>
</evidence>
<proteinExistence type="predicted"/>
<evidence type="ECO:0000313" key="4">
    <source>
        <dbReference type="Proteomes" id="UP000034236"/>
    </source>
</evidence>
<accession>A0A0G0Y4V5</accession>
<dbReference type="Pfam" id="PF00403">
    <property type="entry name" value="HMA"/>
    <property type="match status" value="1"/>
</dbReference>
<dbReference type="EMBL" id="LCBE01000006">
    <property type="protein sequence ID" value="KKS04496.1"/>
    <property type="molecule type" value="Genomic_DNA"/>
</dbReference>
<name>A0A0G0Y4V5_9BACT</name>
<dbReference type="InterPro" id="IPR006121">
    <property type="entry name" value="HMA_dom"/>
</dbReference>
<sequence length="346" mass="37069">MLKKYTFHVTGTHCASCKILIEDILKEQDFVKNARVDLKKEIVEIETDNNQDAEEVATFLTNKLKPNNYILSVEKRLIEKENDLSAQADDVIWKAIPIGLVFLALFFLLQKSGILNLGIGGKTTPATSFIIGLIASVSSCLAIVGGLVLSLSAKVSQDNVSDKKNFILFHLGRLFSFAILGGTLGLAGNAIGINFTFTAILGIAASLVMLLLGFNLLGLFAKNKVTFPSGIFQKVFSVFRKIEHKTFTPLLVGFGTFFLPCGFTQSMQVAALGSGSLLSGFLIMFAFALGTLPMLLLLSFGPASFAHSKHAPLFFKSAGVVVVGLGLFALLAGLAGLGIINPLFNV</sequence>
<feature type="transmembrane region" description="Helical" evidence="1">
    <location>
        <begin position="199"/>
        <end position="221"/>
    </location>
</feature>
<feature type="transmembrane region" description="Helical" evidence="1">
    <location>
        <begin position="174"/>
        <end position="193"/>
    </location>
</feature>
<feature type="transmembrane region" description="Helical" evidence="1">
    <location>
        <begin position="91"/>
        <end position="109"/>
    </location>
</feature>
<dbReference type="SUPFAM" id="SSF55008">
    <property type="entry name" value="HMA, heavy metal-associated domain"/>
    <property type="match status" value="1"/>
</dbReference>
<dbReference type="PANTHER" id="PTHR42208">
    <property type="entry name" value="HEAVY METAL TRANSPORTER-RELATED"/>
    <property type="match status" value="1"/>
</dbReference>
<feature type="domain" description="HMA" evidence="2">
    <location>
        <begin position="3"/>
        <end position="68"/>
    </location>
</feature>
<feature type="transmembrane region" description="Helical" evidence="1">
    <location>
        <begin position="313"/>
        <end position="340"/>
    </location>
</feature>
<keyword evidence="1" id="KW-0812">Transmembrane</keyword>
<reference evidence="3 4" key="1">
    <citation type="journal article" date="2015" name="Nature">
        <title>rRNA introns, odd ribosomes, and small enigmatic genomes across a large radiation of phyla.</title>
        <authorList>
            <person name="Brown C.T."/>
            <person name="Hug L.A."/>
            <person name="Thomas B.C."/>
            <person name="Sharon I."/>
            <person name="Castelle C.J."/>
            <person name="Singh A."/>
            <person name="Wilkins M.J."/>
            <person name="Williams K.H."/>
            <person name="Banfield J.F."/>
        </authorList>
    </citation>
    <scope>NUCLEOTIDE SEQUENCE [LARGE SCALE GENOMIC DNA]</scope>
</reference>
<dbReference type="GO" id="GO:0046872">
    <property type="term" value="F:metal ion binding"/>
    <property type="evidence" value="ECO:0007669"/>
    <property type="project" value="InterPro"/>
</dbReference>
<organism evidence="3 4">
    <name type="scientific">Candidatus Nomurabacteria bacterium GW2011_GWA2_41_25</name>
    <dbReference type="NCBI Taxonomy" id="1618736"/>
    <lineage>
        <taxon>Bacteria</taxon>
        <taxon>Candidatus Nomuraibacteriota</taxon>
    </lineage>
</organism>
<dbReference type="Pfam" id="PF13386">
    <property type="entry name" value="DsbD_2"/>
    <property type="match status" value="1"/>
</dbReference>
<feature type="transmembrane region" description="Helical" evidence="1">
    <location>
        <begin position="277"/>
        <end position="301"/>
    </location>
</feature>
<keyword evidence="1" id="KW-0472">Membrane</keyword>
<dbReference type="Gene3D" id="3.30.70.100">
    <property type="match status" value="1"/>
</dbReference>
<feature type="transmembrane region" description="Helical" evidence="1">
    <location>
        <begin position="250"/>
        <end position="271"/>
    </location>
</feature>
<keyword evidence="1" id="KW-1133">Transmembrane helix</keyword>
<dbReference type="AlphaFoldDB" id="A0A0G0Y4V5"/>
<gene>
    <name evidence="3" type="ORF">UU58_C0006G0022</name>
</gene>
<feature type="transmembrane region" description="Helical" evidence="1">
    <location>
        <begin position="129"/>
        <end position="153"/>
    </location>
</feature>
<dbReference type="PROSITE" id="PS50846">
    <property type="entry name" value="HMA_2"/>
    <property type="match status" value="1"/>
</dbReference>